<comment type="subcellular location">
    <subcellularLocation>
        <location evidence="6">Cytoplasm</location>
        <location evidence="6">Cytoskeleton</location>
    </subcellularLocation>
</comment>
<dbReference type="SUPFAM" id="SSF46988">
    <property type="entry name" value="Tubulin chaperone cofactor A"/>
    <property type="match status" value="1"/>
</dbReference>
<keyword evidence="4 6" id="KW-0143">Chaperone</keyword>
<dbReference type="InterPro" id="IPR036126">
    <property type="entry name" value="TBCA_sf"/>
</dbReference>
<evidence type="ECO:0000256" key="5">
    <source>
        <dbReference type="ARBA" id="ARBA00026055"/>
    </source>
</evidence>
<dbReference type="AlphaFoldDB" id="A0AAD9S0A2"/>
<comment type="caution">
    <text evidence="8">The sequence shown here is derived from an EMBL/GenBank/DDBJ whole genome shotgun (WGS) entry which is preliminary data.</text>
</comment>
<keyword evidence="6" id="KW-0963">Cytoplasm</keyword>
<protein>
    <recommendedName>
        <fullName evidence="3 6">Tubulin-specific chaperone A</fullName>
    </recommendedName>
</protein>
<keyword evidence="6" id="KW-0206">Cytoskeleton</keyword>
<accession>A0AAD9S0A2</accession>
<evidence type="ECO:0000313" key="9">
    <source>
        <dbReference type="Proteomes" id="UP001258017"/>
    </source>
</evidence>
<dbReference type="GO" id="GO:0048487">
    <property type="term" value="F:beta-tubulin binding"/>
    <property type="evidence" value="ECO:0007669"/>
    <property type="project" value="InterPro"/>
</dbReference>
<reference evidence="8" key="1">
    <citation type="submission" date="2021-08" db="EMBL/GenBank/DDBJ databases">
        <authorList>
            <person name="Misof B."/>
            <person name="Oliver O."/>
            <person name="Podsiadlowski L."/>
            <person name="Donath A."/>
            <person name="Peters R."/>
            <person name="Mayer C."/>
            <person name="Rust J."/>
            <person name="Gunkel S."/>
            <person name="Lesny P."/>
            <person name="Martin S."/>
            <person name="Oeyen J.P."/>
            <person name="Petersen M."/>
            <person name="Panagiotis P."/>
            <person name="Wilbrandt J."/>
            <person name="Tanja T."/>
        </authorList>
    </citation>
    <scope>NUCLEOTIDE SEQUENCE</scope>
    <source>
        <strain evidence="8">GBR_01_08_01A</strain>
        <tissue evidence="8">Thorax + abdomen</tissue>
    </source>
</reference>
<evidence type="ECO:0000256" key="3">
    <source>
        <dbReference type="ARBA" id="ARBA00015002"/>
    </source>
</evidence>
<dbReference type="Proteomes" id="UP001258017">
    <property type="component" value="Unassembled WGS sequence"/>
</dbReference>
<keyword evidence="6" id="KW-0493">Microtubule</keyword>
<dbReference type="GO" id="GO:0005874">
    <property type="term" value="C:microtubule"/>
    <property type="evidence" value="ECO:0007669"/>
    <property type="project" value="UniProtKB-KW"/>
</dbReference>
<dbReference type="GO" id="GO:0005829">
    <property type="term" value="C:cytosol"/>
    <property type="evidence" value="ECO:0007669"/>
    <property type="project" value="TreeGrafter"/>
</dbReference>
<evidence type="ECO:0000256" key="1">
    <source>
        <dbReference type="ARBA" id="ARBA00003046"/>
    </source>
</evidence>
<evidence type="ECO:0000313" key="8">
    <source>
        <dbReference type="EMBL" id="KAK2588456.1"/>
    </source>
</evidence>
<name>A0AAD9S0A2_9HYME</name>
<proteinExistence type="inferred from homology"/>
<dbReference type="GO" id="GO:0007021">
    <property type="term" value="P:tubulin complex assembly"/>
    <property type="evidence" value="ECO:0007669"/>
    <property type="project" value="UniProtKB-UniRule"/>
</dbReference>
<evidence type="ECO:0000256" key="7">
    <source>
        <dbReference type="SAM" id="Coils"/>
    </source>
</evidence>
<dbReference type="EMBL" id="JAIFRP010000006">
    <property type="protein sequence ID" value="KAK2588456.1"/>
    <property type="molecule type" value="Genomic_DNA"/>
</dbReference>
<dbReference type="GO" id="GO:0007023">
    <property type="term" value="P:post-chaperonin tubulin folding pathway"/>
    <property type="evidence" value="ECO:0007669"/>
    <property type="project" value="UniProtKB-UniRule"/>
</dbReference>
<evidence type="ECO:0000256" key="6">
    <source>
        <dbReference type="RuleBase" id="RU364030"/>
    </source>
</evidence>
<gene>
    <name evidence="8" type="ORF">KPH14_004445</name>
</gene>
<sequence>MLTQIININVVIVHFVFETGVVKRLAKEKVTYEKEAAQQREKVQKLKEQDKDGYDIKKQEEVLQESLMMVPDCERRLVKAFEELKNILETEQDLKEVEDYIEAQKVLQEAEAQLPKEGEMLQMC</sequence>
<dbReference type="PANTHER" id="PTHR21500">
    <property type="entry name" value="TUBULIN-SPECIFIC CHAPERONE A"/>
    <property type="match status" value="1"/>
</dbReference>
<keyword evidence="9" id="KW-1185">Reference proteome</keyword>
<comment type="similarity">
    <text evidence="2 6">Belongs to the TBCA family.</text>
</comment>
<organism evidence="8 9">
    <name type="scientific">Odynerus spinipes</name>
    <dbReference type="NCBI Taxonomy" id="1348599"/>
    <lineage>
        <taxon>Eukaryota</taxon>
        <taxon>Metazoa</taxon>
        <taxon>Ecdysozoa</taxon>
        <taxon>Arthropoda</taxon>
        <taxon>Hexapoda</taxon>
        <taxon>Insecta</taxon>
        <taxon>Pterygota</taxon>
        <taxon>Neoptera</taxon>
        <taxon>Endopterygota</taxon>
        <taxon>Hymenoptera</taxon>
        <taxon>Apocrita</taxon>
        <taxon>Aculeata</taxon>
        <taxon>Vespoidea</taxon>
        <taxon>Vespidae</taxon>
        <taxon>Eumeninae</taxon>
        <taxon>Odynerus</taxon>
    </lineage>
</organism>
<dbReference type="Pfam" id="PF02970">
    <property type="entry name" value="TBCA"/>
    <property type="match status" value="1"/>
</dbReference>
<reference evidence="8" key="2">
    <citation type="journal article" date="2023" name="Commun. Biol.">
        <title>Intrasexual cuticular hydrocarbon dimorphism in a wasp sheds light on hydrocarbon biosynthesis genes in Hymenoptera.</title>
        <authorList>
            <person name="Moris V.C."/>
            <person name="Podsiadlowski L."/>
            <person name="Martin S."/>
            <person name="Oeyen J.P."/>
            <person name="Donath A."/>
            <person name="Petersen M."/>
            <person name="Wilbrandt J."/>
            <person name="Misof B."/>
            <person name="Liedtke D."/>
            <person name="Thamm M."/>
            <person name="Scheiner R."/>
            <person name="Schmitt T."/>
            <person name="Niehuis O."/>
        </authorList>
    </citation>
    <scope>NUCLEOTIDE SEQUENCE</scope>
    <source>
        <strain evidence="8">GBR_01_08_01A</strain>
    </source>
</reference>
<evidence type="ECO:0000256" key="2">
    <source>
        <dbReference type="ARBA" id="ARBA00006806"/>
    </source>
</evidence>
<dbReference type="InterPro" id="IPR004226">
    <property type="entry name" value="TBCA"/>
</dbReference>
<dbReference type="Gene3D" id="1.20.58.90">
    <property type="match status" value="1"/>
</dbReference>
<keyword evidence="7" id="KW-0175">Coiled coil</keyword>
<comment type="function">
    <text evidence="1">Tubulin-folding protein; involved in the early step of the tubulin folding pathway.</text>
</comment>
<dbReference type="PANTHER" id="PTHR21500:SF0">
    <property type="entry name" value="TUBULIN-SPECIFIC CHAPERONE A"/>
    <property type="match status" value="1"/>
</dbReference>
<feature type="coiled-coil region" evidence="7">
    <location>
        <begin position="22"/>
        <end position="49"/>
    </location>
</feature>
<evidence type="ECO:0000256" key="4">
    <source>
        <dbReference type="ARBA" id="ARBA00023186"/>
    </source>
</evidence>
<comment type="subunit">
    <text evidence="5 6">Supercomplex made of cofactors A to E. Cofactors A and D function by capturing and stabilizing tubulin in a quasi-native conformation. Cofactor E binds to the cofactor D-tubulin complex; interaction with cofactor C then causes the release of tubulin polypeptides that are committed to the native state.</text>
</comment>